<dbReference type="PROSITE" id="PS50072">
    <property type="entry name" value="CSA_PPIASE_2"/>
    <property type="match status" value="1"/>
</dbReference>
<dbReference type="InterPro" id="IPR044666">
    <property type="entry name" value="Cyclophilin_A-like"/>
</dbReference>
<proteinExistence type="predicted"/>
<feature type="compositionally biased region" description="Basic and acidic residues" evidence="4">
    <location>
        <begin position="210"/>
        <end position="223"/>
    </location>
</feature>
<evidence type="ECO:0000256" key="3">
    <source>
        <dbReference type="ARBA" id="ARBA00023235"/>
    </source>
</evidence>
<feature type="compositionally biased region" description="Basic and acidic residues" evidence="4">
    <location>
        <begin position="179"/>
        <end position="192"/>
    </location>
</feature>
<evidence type="ECO:0000259" key="5">
    <source>
        <dbReference type="PROSITE" id="PS50072"/>
    </source>
</evidence>
<sequence>MASCLVMKTECGDINLRLRRDSAPITCDFIVKAVEEGLYNGKTFYRSDFVIQCGLHPQKAPGDISRNETRDGVFLSNTRGTCAIAHWDVPDNGNTEFFINLQANTHLDSACGGYCVFAEVADDASLAVVDAIAGEVKARGSVKISAVTADKLQIITAPGETKAQPRTQPQPQPPQAQNHQEEEVKPKVEKSRPTVIIPTRDLQPQAQNHQVEEEAKPKVEKPRPAVIIPMRAAPNAADPQSPRSPGRYTAWS</sequence>
<gene>
    <name evidence="6" type="ORF">EVOR1521_LOCUS30345</name>
</gene>
<keyword evidence="2" id="KW-0697">Rotamase</keyword>
<dbReference type="EC" id="5.2.1.8" evidence="1"/>
<dbReference type="EMBL" id="CAUJNA010003756">
    <property type="protein sequence ID" value="CAJ1409174.1"/>
    <property type="molecule type" value="Genomic_DNA"/>
</dbReference>
<dbReference type="AlphaFoldDB" id="A0AA36NJ87"/>
<feature type="region of interest" description="Disordered" evidence="4">
    <location>
        <begin position="160"/>
        <end position="252"/>
    </location>
</feature>
<dbReference type="InterPro" id="IPR002130">
    <property type="entry name" value="Cyclophilin-type_PPIase_dom"/>
</dbReference>
<dbReference type="PANTHER" id="PTHR45625">
    <property type="entry name" value="PEPTIDYL-PROLYL CIS-TRANS ISOMERASE-RELATED"/>
    <property type="match status" value="1"/>
</dbReference>
<dbReference type="SUPFAM" id="SSF50891">
    <property type="entry name" value="Cyclophilin-like"/>
    <property type="match status" value="1"/>
</dbReference>
<dbReference type="InterPro" id="IPR029000">
    <property type="entry name" value="Cyclophilin-like_dom_sf"/>
</dbReference>
<reference evidence="6" key="1">
    <citation type="submission" date="2023-08" db="EMBL/GenBank/DDBJ databases">
        <authorList>
            <person name="Chen Y."/>
            <person name="Shah S."/>
            <person name="Dougan E. K."/>
            <person name="Thang M."/>
            <person name="Chan C."/>
        </authorList>
    </citation>
    <scope>NUCLEOTIDE SEQUENCE</scope>
</reference>
<organism evidence="6 7">
    <name type="scientific">Effrenium voratum</name>
    <dbReference type="NCBI Taxonomy" id="2562239"/>
    <lineage>
        <taxon>Eukaryota</taxon>
        <taxon>Sar</taxon>
        <taxon>Alveolata</taxon>
        <taxon>Dinophyceae</taxon>
        <taxon>Suessiales</taxon>
        <taxon>Symbiodiniaceae</taxon>
        <taxon>Effrenium</taxon>
    </lineage>
</organism>
<keyword evidence="3" id="KW-0413">Isomerase</keyword>
<dbReference type="Proteomes" id="UP001178507">
    <property type="component" value="Unassembled WGS sequence"/>
</dbReference>
<evidence type="ECO:0000256" key="4">
    <source>
        <dbReference type="SAM" id="MobiDB-lite"/>
    </source>
</evidence>
<name>A0AA36NJ87_9DINO</name>
<evidence type="ECO:0000256" key="2">
    <source>
        <dbReference type="ARBA" id="ARBA00023110"/>
    </source>
</evidence>
<evidence type="ECO:0000313" key="7">
    <source>
        <dbReference type="Proteomes" id="UP001178507"/>
    </source>
</evidence>
<keyword evidence="7" id="KW-1185">Reference proteome</keyword>
<dbReference type="Gene3D" id="2.40.100.10">
    <property type="entry name" value="Cyclophilin-like"/>
    <property type="match status" value="1"/>
</dbReference>
<evidence type="ECO:0000313" key="6">
    <source>
        <dbReference type="EMBL" id="CAJ1409174.1"/>
    </source>
</evidence>
<dbReference type="GO" id="GO:0003755">
    <property type="term" value="F:peptidyl-prolyl cis-trans isomerase activity"/>
    <property type="evidence" value="ECO:0007669"/>
    <property type="project" value="UniProtKB-KW"/>
</dbReference>
<protein>
    <recommendedName>
        <fullName evidence="1">peptidylprolyl isomerase</fullName>
        <ecNumber evidence="1">5.2.1.8</ecNumber>
    </recommendedName>
</protein>
<accession>A0AA36NJ87</accession>
<dbReference type="Pfam" id="PF00160">
    <property type="entry name" value="Pro_isomerase"/>
    <property type="match status" value="1"/>
</dbReference>
<feature type="domain" description="PPIase cyclophilin-type" evidence="5">
    <location>
        <begin position="12"/>
        <end position="154"/>
    </location>
</feature>
<evidence type="ECO:0000256" key="1">
    <source>
        <dbReference type="ARBA" id="ARBA00013194"/>
    </source>
</evidence>
<comment type="caution">
    <text evidence="6">The sequence shown here is derived from an EMBL/GenBank/DDBJ whole genome shotgun (WGS) entry which is preliminary data.</text>
</comment>
<dbReference type="PANTHER" id="PTHR45625:SF4">
    <property type="entry name" value="PEPTIDYLPROLYL ISOMERASE DOMAIN AND WD REPEAT-CONTAINING PROTEIN 1"/>
    <property type="match status" value="1"/>
</dbReference>